<sequence>MPALATAQRSNQLSRTLARFQGLPAALRVPLMSFLLGKVVPFVGTASLRFDEVSSQRVVVRIRNRRKVQNHIKGVHAAAMALLAETATGFCVGMNLPDDKLPLIKSLKVDYLKRAQGDLTAVAELRPEQIHLITTQDKGEVTVPVTITDESGAAPIQCEMVWAWVPKARR</sequence>
<gene>
    <name evidence="1" type="ORF">EIP75_01210</name>
</gene>
<dbReference type="Proteomes" id="UP000269265">
    <property type="component" value="Unassembled WGS sequence"/>
</dbReference>
<dbReference type="RefSeq" id="WP_125241379.1">
    <property type="nucleotide sequence ID" value="NZ_RSED01000001.1"/>
</dbReference>
<dbReference type="SUPFAM" id="SSF54637">
    <property type="entry name" value="Thioesterase/thiol ester dehydrase-isomerase"/>
    <property type="match status" value="1"/>
</dbReference>
<organism evidence="1 2">
    <name type="scientific">Aquabacterium soli</name>
    <dbReference type="NCBI Taxonomy" id="2493092"/>
    <lineage>
        <taxon>Bacteria</taxon>
        <taxon>Pseudomonadati</taxon>
        <taxon>Pseudomonadota</taxon>
        <taxon>Betaproteobacteria</taxon>
        <taxon>Burkholderiales</taxon>
        <taxon>Aquabacterium</taxon>
    </lineage>
</organism>
<protein>
    <submittedName>
        <fullName evidence="1">DUF4442 domain-containing protein</fullName>
    </submittedName>
</protein>
<proteinExistence type="predicted"/>
<evidence type="ECO:0000313" key="1">
    <source>
        <dbReference type="EMBL" id="RRS06236.1"/>
    </source>
</evidence>
<evidence type="ECO:0000313" key="2">
    <source>
        <dbReference type="Proteomes" id="UP000269265"/>
    </source>
</evidence>
<reference evidence="1 2" key="1">
    <citation type="submission" date="2018-12" db="EMBL/GenBank/DDBJ databases">
        <title>The whole draft genome of Aquabacterium sp. SJQ9.</title>
        <authorList>
            <person name="Sun L."/>
            <person name="Gao X."/>
            <person name="Chen W."/>
            <person name="Huang K."/>
        </authorList>
    </citation>
    <scope>NUCLEOTIDE SEQUENCE [LARGE SCALE GENOMIC DNA]</scope>
    <source>
        <strain evidence="1 2">SJQ9</strain>
    </source>
</reference>
<dbReference type="AlphaFoldDB" id="A0A426VH06"/>
<dbReference type="EMBL" id="RSED01000001">
    <property type="protein sequence ID" value="RRS06236.1"/>
    <property type="molecule type" value="Genomic_DNA"/>
</dbReference>
<comment type="caution">
    <text evidence="1">The sequence shown here is derived from an EMBL/GenBank/DDBJ whole genome shotgun (WGS) entry which is preliminary data.</text>
</comment>
<keyword evidence="2" id="KW-1185">Reference proteome</keyword>
<dbReference type="InterPro" id="IPR027961">
    <property type="entry name" value="DUF4442"/>
</dbReference>
<dbReference type="CDD" id="cd03443">
    <property type="entry name" value="PaaI_thioesterase"/>
    <property type="match status" value="1"/>
</dbReference>
<dbReference type="Gene3D" id="3.10.129.10">
    <property type="entry name" value="Hotdog Thioesterase"/>
    <property type="match status" value="1"/>
</dbReference>
<dbReference type="OrthoDB" id="793353at2"/>
<dbReference type="InterPro" id="IPR029069">
    <property type="entry name" value="HotDog_dom_sf"/>
</dbReference>
<name>A0A426VH06_9BURK</name>
<accession>A0A426VH06</accession>
<dbReference type="Pfam" id="PF14539">
    <property type="entry name" value="DUF4442"/>
    <property type="match status" value="1"/>
</dbReference>